<reference evidence="2 3" key="1">
    <citation type="journal article" date="2020" name="ISME J.">
        <title>Comparative genomics reveals insights into cyanobacterial evolution and habitat adaptation.</title>
        <authorList>
            <person name="Chen M.Y."/>
            <person name="Teng W.K."/>
            <person name="Zhao L."/>
            <person name="Hu C.X."/>
            <person name="Zhou Y.K."/>
            <person name="Han B.P."/>
            <person name="Song L.R."/>
            <person name="Shu W.S."/>
        </authorList>
    </citation>
    <scope>NUCLEOTIDE SEQUENCE [LARGE SCALE GENOMIC DNA]</scope>
    <source>
        <strain evidence="2 3">FACHB-838</strain>
    </source>
</reference>
<dbReference type="RefSeq" id="WP_190942848.1">
    <property type="nucleotide sequence ID" value="NZ_JACJSI010000051.1"/>
</dbReference>
<dbReference type="EMBL" id="JACJSI010000051">
    <property type="protein sequence ID" value="MBD2532191.1"/>
    <property type="molecule type" value="Genomic_DNA"/>
</dbReference>
<evidence type="ECO:0000313" key="2">
    <source>
        <dbReference type="EMBL" id="MBD2532191.1"/>
    </source>
</evidence>
<evidence type="ECO:0000313" key="3">
    <source>
        <dbReference type="Proteomes" id="UP000623440"/>
    </source>
</evidence>
<keyword evidence="1" id="KW-0812">Transmembrane</keyword>
<organism evidence="2 3">
    <name type="scientific">Nostoc flagelliforme FACHB-838</name>
    <dbReference type="NCBI Taxonomy" id="2692904"/>
    <lineage>
        <taxon>Bacteria</taxon>
        <taxon>Bacillati</taxon>
        <taxon>Cyanobacteriota</taxon>
        <taxon>Cyanophyceae</taxon>
        <taxon>Nostocales</taxon>
        <taxon>Nostocaceae</taxon>
        <taxon>Nostoc</taxon>
    </lineage>
</organism>
<name>A0ABR8DS14_9NOSO</name>
<feature type="transmembrane region" description="Helical" evidence="1">
    <location>
        <begin position="26"/>
        <end position="46"/>
    </location>
</feature>
<comment type="caution">
    <text evidence="2">The sequence shown here is derived from an EMBL/GenBank/DDBJ whole genome shotgun (WGS) entry which is preliminary data.</text>
</comment>
<keyword evidence="1" id="KW-1133">Transmembrane helix</keyword>
<keyword evidence="3" id="KW-1185">Reference proteome</keyword>
<proteinExistence type="predicted"/>
<sequence length="50" mass="5264">MQNINNNTQGIIDIEQTKSDRTLNTIIAIAGVGLATSQIASAVILAQPNQ</sequence>
<protein>
    <submittedName>
        <fullName evidence="2">Uncharacterized protein</fullName>
    </submittedName>
</protein>
<gene>
    <name evidence="2" type="ORF">H6G97_22450</name>
</gene>
<dbReference type="Proteomes" id="UP000623440">
    <property type="component" value="Unassembled WGS sequence"/>
</dbReference>
<accession>A0ABR8DS14</accession>
<keyword evidence="1" id="KW-0472">Membrane</keyword>
<evidence type="ECO:0000256" key="1">
    <source>
        <dbReference type="SAM" id="Phobius"/>
    </source>
</evidence>